<accession>A0AAV9JJ35</accession>
<feature type="compositionally biased region" description="Basic residues" evidence="1">
    <location>
        <begin position="130"/>
        <end position="147"/>
    </location>
</feature>
<feature type="compositionally biased region" description="Basic residues" evidence="1">
    <location>
        <begin position="76"/>
        <end position="90"/>
    </location>
</feature>
<reference evidence="2 3" key="1">
    <citation type="submission" date="2021-11" db="EMBL/GenBank/DDBJ databases">
        <title>Black yeast isolated from Biological Soil Crust.</title>
        <authorList>
            <person name="Kurbessoian T."/>
        </authorList>
    </citation>
    <scope>NUCLEOTIDE SEQUENCE [LARGE SCALE GENOMIC DNA]</scope>
    <source>
        <strain evidence="2 3">CCFEE 5522</strain>
    </source>
</reference>
<evidence type="ECO:0000313" key="3">
    <source>
        <dbReference type="Proteomes" id="UP001324427"/>
    </source>
</evidence>
<evidence type="ECO:0000313" key="2">
    <source>
        <dbReference type="EMBL" id="KAK4544903.1"/>
    </source>
</evidence>
<dbReference type="EMBL" id="JAVFHQ010000022">
    <property type="protein sequence ID" value="KAK4544903.1"/>
    <property type="molecule type" value="Genomic_DNA"/>
</dbReference>
<organism evidence="2 3">
    <name type="scientific">Oleoguttula mirabilis</name>
    <dbReference type="NCBI Taxonomy" id="1507867"/>
    <lineage>
        <taxon>Eukaryota</taxon>
        <taxon>Fungi</taxon>
        <taxon>Dikarya</taxon>
        <taxon>Ascomycota</taxon>
        <taxon>Pezizomycotina</taxon>
        <taxon>Dothideomycetes</taxon>
        <taxon>Dothideomycetidae</taxon>
        <taxon>Mycosphaerellales</taxon>
        <taxon>Teratosphaeriaceae</taxon>
        <taxon>Oleoguttula</taxon>
    </lineage>
</organism>
<feature type="compositionally biased region" description="Acidic residues" evidence="1">
    <location>
        <begin position="152"/>
        <end position="169"/>
    </location>
</feature>
<comment type="caution">
    <text evidence="2">The sequence shown here is derived from an EMBL/GenBank/DDBJ whole genome shotgun (WGS) entry which is preliminary data.</text>
</comment>
<keyword evidence="3" id="KW-1185">Reference proteome</keyword>
<dbReference type="AlphaFoldDB" id="A0AAV9JJ35"/>
<gene>
    <name evidence="2" type="ORF">LTR36_003807</name>
</gene>
<feature type="region of interest" description="Disordered" evidence="1">
    <location>
        <begin position="33"/>
        <end position="169"/>
    </location>
</feature>
<protein>
    <submittedName>
        <fullName evidence="2">Uncharacterized protein</fullName>
    </submittedName>
</protein>
<dbReference type="Proteomes" id="UP001324427">
    <property type="component" value="Unassembled WGS sequence"/>
</dbReference>
<evidence type="ECO:0000256" key="1">
    <source>
        <dbReference type="SAM" id="MobiDB-lite"/>
    </source>
</evidence>
<sequence length="169" mass="18308">MENRNLHELAANPEGSLSRKINNLWVNYRKALAKRKADAQAKGETLADDEDGSGLGTVKTNGKRGSRKAGTPGAALRRKKAPKGRGRGKTQPKTVETEDGEDEAASSGAEVDDKEMLYDTASQDLLYRNTRSKNRRHTTAPKGRTAHKHDAESEDYDAGSDDDVEDGGA</sequence>
<name>A0AAV9JJ35_9PEZI</name>
<proteinExistence type="predicted"/>